<feature type="compositionally biased region" description="Polar residues" evidence="10">
    <location>
        <begin position="1"/>
        <end position="10"/>
    </location>
</feature>
<evidence type="ECO:0000256" key="8">
    <source>
        <dbReference type="ARBA" id="ARBA00023136"/>
    </source>
</evidence>
<dbReference type="PANTHER" id="PTHR33910">
    <property type="entry name" value="PROTEIN TRANSLOCASE SUBUNIT SECE"/>
    <property type="match status" value="1"/>
</dbReference>
<dbReference type="PANTHER" id="PTHR33910:SF1">
    <property type="entry name" value="PROTEIN TRANSLOCASE SUBUNIT SECE"/>
    <property type="match status" value="1"/>
</dbReference>
<keyword evidence="5 9" id="KW-0653">Protein transport</keyword>
<keyword evidence="8 9" id="KW-0472">Membrane</keyword>
<dbReference type="GO" id="GO:0008320">
    <property type="term" value="F:protein transmembrane transporter activity"/>
    <property type="evidence" value="ECO:0007669"/>
    <property type="project" value="UniProtKB-UniRule"/>
</dbReference>
<evidence type="ECO:0000256" key="6">
    <source>
        <dbReference type="ARBA" id="ARBA00022989"/>
    </source>
</evidence>
<dbReference type="AlphaFoldDB" id="A0AA41Q3Q9"/>
<gene>
    <name evidence="9 11" type="primary">secE</name>
    <name evidence="11" type="ORF">LZ495_23485</name>
</gene>
<reference evidence="11" key="1">
    <citation type="submission" date="2022-01" db="EMBL/GenBank/DDBJ databases">
        <title>Genome-Based Taxonomic Classification of the Phylum Actinobacteria.</title>
        <authorList>
            <person name="Gao Y."/>
        </authorList>
    </citation>
    <scope>NUCLEOTIDE SEQUENCE</scope>
    <source>
        <strain evidence="11">KLBMP 8922</strain>
    </source>
</reference>
<evidence type="ECO:0000256" key="4">
    <source>
        <dbReference type="ARBA" id="ARBA00022692"/>
    </source>
</evidence>
<dbReference type="RefSeq" id="WP_235054825.1">
    <property type="nucleotide sequence ID" value="NZ_JAKFHA010000014.1"/>
</dbReference>
<comment type="caution">
    <text evidence="11">The sequence shown here is derived from an EMBL/GenBank/DDBJ whole genome shotgun (WGS) entry which is preliminary data.</text>
</comment>
<evidence type="ECO:0000256" key="9">
    <source>
        <dbReference type="HAMAP-Rule" id="MF_00422"/>
    </source>
</evidence>
<dbReference type="NCBIfam" id="TIGR00964">
    <property type="entry name" value="secE_bact"/>
    <property type="match status" value="1"/>
</dbReference>
<dbReference type="GO" id="GO:0065002">
    <property type="term" value="P:intracellular protein transmembrane transport"/>
    <property type="evidence" value="ECO:0007669"/>
    <property type="project" value="UniProtKB-UniRule"/>
</dbReference>
<dbReference type="EMBL" id="JAKFHA010000014">
    <property type="protein sequence ID" value="MCF2530166.1"/>
    <property type="molecule type" value="Genomic_DNA"/>
</dbReference>
<evidence type="ECO:0000256" key="5">
    <source>
        <dbReference type="ARBA" id="ARBA00022927"/>
    </source>
</evidence>
<dbReference type="InterPro" id="IPR005807">
    <property type="entry name" value="SecE_bac"/>
</dbReference>
<dbReference type="PROSITE" id="PS01067">
    <property type="entry name" value="SECE_SEC61G"/>
    <property type="match status" value="1"/>
</dbReference>
<evidence type="ECO:0000313" key="12">
    <source>
        <dbReference type="Proteomes" id="UP001165378"/>
    </source>
</evidence>
<evidence type="ECO:0000256" key="2">
    <source>
        <dbReference type="ARBA" id="ARBA00022448"/>
    </source>
</evidence>
<protein>
    <recommendedName>
        <fullName evidence="9">Protein translocase subunit SecE</fullName>
    </recommendedName>
</protein>
<dbReference type="Proteomes" id="UP001165378">
    <property type="component" value="Unassembled WGS sequence"/>
</dbReference>
<accession>A0AA41Q3Q9</accession>
<dbReference type="Gene3D" id="1.20.5.1030">
    <property type="entry name" value="Preprotein translocase secy subunit"/>
    <property type="match status" value="1"/>
</dbReference>
<keyword evidence="12" id="KW-1185">Reference proteome</keyword>
<keyword evidence="3 9" id="KW-1003">Cell membrane</keyword>
<name>A0AA41Q3Q9_9ACTN</name>
<evidence type="ECO:0000313" key="11">
    <source>
        <dbReference type="EMBL" id="MCF2530166.1"/>
    </source>
</evidence>
<keyword evidence="7 9" id="KW-0811">Translocation</keyword>
<feature type="region of interest" description="Disordered" evidence="10">
    <location>
        <begin position="1"/>
        <end position="44"/>
    </location>
</feature>
<comment type="similarity">
    <text evidence="9">Belongs to the SecE/SEC61-gamma family.</text>
</comment>
<dbReference type="HAMAP" id="MF_00422">
    <property type="entry name" value="SecE"/>
    <property type="match status" value="1"/>
</dbReference>
<keyword evidence="4 9" id="KW-0812">Transmembrane</keyword>
<feature type="compositionally biased region" description="Basic and acidic residues" evidence="10">
    <location>
        <begin position="35"/>
        <end position="44"/>
    </location>
</feature>
<feature type="transmembrane region" description="Helical" evidence="9">
    <location>
        <begin position="74"/>
        <end position="95"/>
    </location>
</feature>
<sequence>MTEAHGSTATPEDERSDELGVDETPPGGRNRKGRRAEAEKPEPKKKSIFARLALFYRQIIAELRKVVWPTRNELVTYTTVVIVFCLIIIGIVYTLDLGFARAALEIFG</sequence>
<evidence type="ECO:0000256" key="1">
    <source>
        <dbReference type="ARBA" id="ARBA00004370"/>
    </source>
</evidence>
<dbReference type="GO" id="GO:0005886">
    <property type="term" value="C:plasma membrane"/>
    <property type="evidence" value="ECO:0007669"/>
    <property type="project" value="UniProtKB-SubCell"/>
</dbReference>
<dbReference type="GO" id="GO:0043952">
    <property type="term" value="P:protein transport by the Sec complex"/>
    <property type="evidence" value="ECO:0007669"/>
    <property type="project" value="UniProtKB-UniRule"/>
</dbReference>
<keyword evidence="2 9" id="KW-0813">Transport</keyword>
<comment type="subcellular location">
    <subcellularLocation>
        <location evidence="9">Cell membrane</location>
        <topology evidence="9">Single-pass membrane protein</topology>
    </subcellularLocation>
    <subcellularLocation>
        <location evidence="1">Membrane</location>
    </subcellularLocation>
</comment>
<dbReference type="Pfam" id="PF00584">
    <property type="entry name" value="SecE"/>
    <property type="match status" value="1"/>
</dbReference>
<dbReference type="InterPro" id="IPR001901">
    <property type="entry name" value="Translocase_SecE/Sec61-g"/>
</dbReference>
<evidence type="ECO:0000256" key="7">
    <source>
        <dbReference type="ARBA" id="ARBA00023010"/>
    </source>
</evidence>
<dbReference type="GO" id="GO:0006605">
    <property type="term" value="P:protein targeting"/>
    <property type="evidence" value="ECO:0007669"/>
    <property type="project" value="UniProtKB-UniRule"/>
</dbReference>
<comment type="function">
    <text evidence="9">Essential subunit of the Sec protein translocation channel SecYEG. Clamps together the 2 halves of SecY. May contact the channel plug during translocation.</text>
</comment>
<keyword evidence="6 9" id="KW-1133">Transmembrane helix</keyword>
<organism evidence="11 12">
    <name type="scientific">Yinghuangia soli</name>
    <dbReference type="NCBI Taxonomy" id="2908204"/>
    <lineage>
        <taxon>Bacteria</taxon>
        <taxon>Bacillati</taxon>
        <taxon>Actinomycetota</taxon>
        <taxon>Actinomycetes</taxon>
        <taxon>Kitasatosporales</taxon>
        <taxon>Streptomycetaceae</taxon>
        <taxon>Yinghuangia</taxon>
    </lineage>
</organism>
<dbReference type="InterPro" id="IPR038379">
    <property type="entry name" value="SecE_sf"/>
</dbReference>
<evidence type="ECO:0000256" key="10">
    <source>
        <dbReference type="SAM" id="MobiDB-lite"/>
    </source>
</evidence>
<evidence type="ECO:0000256" key="3">
    <source>
        <dbReference type="ARBA" id="ARBA00022475"/>
    </source>
</evidence>
<dbReference type="GO" id="GO:0009306">
    <property type="term" value="P:protein secretion"/>
    <property type="evidence" value="ECO:0007669"/>
    <property type="project" value="UniProtKB-UniRule"/>
</dbReference>
<comment type="subunit">
    <text evidence="9">Component of the Sec protein translocase complex. Heterotrimer consisting of SecY, SecE and SecG subunits. The heterotrimers can form oligomers, although 1 heterotrimer is thought to be able to translocate proteins. Interacts with the ribosome. Interacts with SecDF, and other proteins may be involved. Interacts with SecA.</text>
</comment>
<proteinExistence type="inferred from homology"/>